<comment type="caution">
    <text evidence="1">The sequence shown here is derived from an EMBL/GenBank/DDBJ whole genome shotgun (WGS) entry which is preliminary data.</text>
</comment>
<dbReference type="RefSeq" id="WP_181557036.1">
    <property type="nucleotide sequence ID" value="NZ_JACDUT010000011.1"/>
</dbReference>
<dbReference type="Pfam" id="PF10094">
    <property type="entry name" value="DUF2332"/>
    <property type="match status" value="1"/>
</dbReference>
<evidence type="ECO:0000313" key="1">
    <source>
        <dbReference type="EMBL" id="MBA2876321.1"/>
    </source>
</evidence>
<dbReference type="EMBL" id="JACDUT010000011">
    <property type="protein sequence ID" value="MBA2876321.1"/>
    <property type="molecule type" value="Genomic_DNA"/>
</dbReference>
<accession>A0A7W0BZ29</accession>
<dbReference type="AlphaFoldDB" id="A0A7W0BZ29"/>
<dbReference type="Proteomes" id="UP000523087">
    <property type="component" value="Unassembled WGS sequence"/>
</dbReference>
<gene>
    <name evidence="1" type="ORF">HNR31_003116</name>
</gene>
<dbReference type="InterPro" id="IPR011200">
    <property type="entry name" value="UCP012608"/>
</dbReference>
<name>A0A7W0BZ29_9BACL</name>
<evidence type="ECO:0008006" key="3">
    <source>
        <dbReference type="Google" id="ProtNLM"/>
    </source>
</evidence>
<dbReference type="PIRSF" id="PIRSF012608">
    <property type="entry name" value="UCP012608"/>
    <property type="match status" value="1"/>
</dbReference>
<reference evidence="1 2" key="1">
    <citation type="submission" date="2020-07" db="EMBL/GenBank/DDBJ databases">
        <title>Genomic Encyclopedia of Type Strains, Phase IV (KMG-IV): sequencing the most valuable type-strain genomes for metagenomic binning, comparative biology and taxonomic classification.</title>
        <authorList>
            <person name="Goeker M."/>
        </authorList>
    </citation>
    <scope>NUCLEOTIDE SEQUENCE [LARGE SCALE GENOMIC DNA]</scope>
    <source>
        <strain evidence="1 2">DSM 15730</strain>
    </source>
</reference>
<proteinExistence type="predicted"/>
<protein>
    <recommendedName>
        <fullName evidence="3">DUF2332 domain-containing protein</fullName>
    </recommendedName>
</protein>
<sequence length="349" mass="40858">MEKKIVSNRFKSFAVRECKGVSDLYEHLALNVAEDDELLEIASYARPGQSVPNLLFGAVQYLLLKGKEHELREYYGSIVKNPKDFKQSFPYFRDFCLLYRKEIISVLKNKFVQTNEVRRCAYLYPSFCFIYHLVKQPLSLIEIGTSAGLQLIWDQYCYSYGSHEKYGNINSTVHITSEIKGECRPFLLPQSPPVVSRVGIDLHINHLSNREDYLWLQALIWPEHRERMELFEQAAHCLKKQPIHLIEGDGIELLPEIARQIPENTSICIFHTHVANQIPNDAKYMLVEHIKELGKTRDVFHLYNNMWDFKLHLDYFIDGREYNEIVAETDGHARWFRWELGENKGSLEA</sequence>
<keyword evidence="2" id="KW-1185">Reference proteome</keyword>
<organism evidence="1 2">
    <name type="scientific">Thermaerobacillus caldiproteolyticus</name>
    <dbReference type="NCBI Taxonomy" id="247480"/>
    <lineage>
        <taxon>Bacteria</taxon>
        <taxon>Bacillati</taxon>
        <taxon>Bacillota</taxon>
        <taxon>Bacilli</taxon>
        <taxon>Bacillales</taxon>
        <taxon>Anoxybacillaceae</taxon>
        <taxon>Thermaerobacillus</taxon>
    </lineage>
</organism>
<evidence type="ECO:0000313" key="2">
    <source>
        <dbReference type="Proteomes" id="UP000523087"/>
    </source>
</evidence>